<evidence type="ECO:0000256" key="1">
    <source>
        <dbReference type="SAM" id="MobiDB-lite"/>
    </source>
</evidence>
<feature type="compositionally biased region" description="Basic and acidic residues" evidence="1">
    <location>
        <begin position="351"/>
        <end position="364"/>
    </location>
</feature>
<keyword evidence="3" id="KW-1185">Reference proteome</keyword>
<accession>A0A7J5B304</accession>
<dbReference type="InterPro" id="IPR019151">
    <property type="entry name" value="Proteasome_assmbl_chaperone_2"/>
</dbReference>
<dbReference type="Gene3D" id="3.40.50.10900">
    <property type="entry name" value="PAC-like subunit"/>
    <property type="match status" value="1"/>
</dbReference>
<evidence type="ECO:0000313" key="2">
    <source>
        <dbReference type="EMBL" id="KAB1638369.1"/>
    </source>
</evidence>
<reference evidence="2 3" key="1">
    <citation type="submission" date="2019-09" db="EMBL/GenBank/DDBJ databases">
        <title>Phylogeny of genus Pseudoclavibacter and closely related genus.</title>
        <authorList>
            <person name="Li Y."/>
        </authorList>
    </citation>
    <scope>NUCLEOTIDE SEQUENCE [LARGE SCALE GENOMIC DNA]</scope>
    <source>
        <strain evidence="2 3">THG-MD12</strain>
    </source>
</reference>
<dbReference type="Proteomes" id="UP000490386">
    <property type="component" value="Unassembled WGS sequence"/>
</dbReference>
<comment type="caution">
    <text evidence="2">The sequence shown here is derived from an EMBL/GenBank/DDBJ whole genome shotgun (WGS) entry which is preliminary data.</text>
</comment>
<proteinExistence type="predicted"/>
<sequence length="379" mass="40817">MARSTVTEHSEATTPFARGRLLVVALLGWNDAGDAASSAVRALQEAIGADRLIEDIDDESFFDYSIHRPVMRAGTEGVRKIQWPSVSFSGTPLPEDDKADPAVESTELAADAGLSVSSDNGENVFVLIGPEPTLRWRSFTKHVVDLCEREGITRVVLVGALLADVPHTRPITIFMSSDDAVVREELDIDRSEYEGPTGVLSAIGEEARSRGMLVLSLWASVPHYAHHSPSPKATLALVDRLTEIVDVSIPHGDLVTESAEWESEVTEATAQDDEIAQYVGYLERTRDMVEAPEASGEAIAQEFERFLEQAADKKPQPGPAAFPTDLSGTPQRPMGVERRTTAGDDGAESDTESRPDEDPERGDGGADDQDADGGQQGPA</sequence>
<protein>
    <submittedName>
        <fullName evidence="2">PAC2 family protein</fullName>
    </submittedName>
</protein>
<dbReference type="AlphaFoldDB" id="A0A7J5B304"/>
<feature type="region of interest" description="Disordered" evidence="1">
    <location>
        <begin position="311"/>
        <end position="379"/>
    </location>
</feature>
<evidence type="ECO:0000313" key="3">
    <source>
        <dbReference type="Proteomes" id="UP000490386"/>
    </source>
</evidence>
<dbReference type="InterPro" id="IPR038389">
    <property type="entry name" value="PSMG2_sf"/>
</dbReference>
<organism evidence="2 3">
    <name type="scientific">Pseudoclavibacter terrae</name>
    <dbReference type="NCBI Taxonomy" id="1530195"/>
    <lineage>
        <taxon>Bacteria</taxon>
        <taxon>Bacillati</taxon>
        <taxon>Actinomycetota</taxon>
        <taxon>Actinomycetes</taxon>
        <taxon>Micrococcales</taxon>
        <taxon>Microbacteriaceae</taxon>
        <taxon>Pseudoclavibacter</taxon>
    </lineage>
</organism>
<gene>
    <name evidence="2" type="ORF">F8O03_08210</name>
</gene>
<dbReference type="OrthoDB" id="150941at2"/>
<name>A0A7J5B304_9MICO</name>
<dbReference type="EMBL" id="WBJX01000002">
    <property type="protein sequence ID" value="KAB1638369.1"/>
    <property type="molecule type" value="Genomic_DNA"/>
</dbReference>
<dbReference type="SUPFAM" id="SSF159659">
    <property type="entry name" value="Cgl1923-like"/>
    <property type="match status" value="1"/>
</dbReference>
<dbReference type="Pfam" id="PF09754">
    <property type="entry name" value="PAC2"/>
    <property type="match status" value="1"/>
</dbReference>